<sequence>MYVWCARQVAVSQLQPFVLEQVLVPDALLSSLLLLKFWISFHDFTPQKRSIGKRFYYIWYLVHLAK</sequence>
<protein>
    <submittedName>
        <fullName evidence="1">Uncharacterized protein</fullName>
    </submittedName>
</protein>
<accession>A0A7J7IZR7</accession>
<proteinExistence type="predicted"/>
<evidence type="ECO:0000313" key="1">
    <source>
        <dbReference type="EMBL" id="KAF6018718.1"/>
    </source>
</evidence>
<evidence type="ECO:0000313" key="2">
    <source>
        <dbReference type="Proteomes" id="UP000593567"/>
    </source>
</evidence>
<keyword evidence="2" id="KW-1185">Reference proteome</keyword>
<gene>
    <name evidence="1" type="ORF">EB796_022971</name>
</gene>
<dbReference type="AlphaFoldDB" id="A0A7J7IZR7"/>
<name>A0A7J7IZR7_BUGNE</name>
<reference evidence="1" key="1">
    <citation type="submission" date="2020-06" db="EMBL/GenBank/DDBJ databases">
        <title>Draft genome of Bugula neritina, a colonial animal packing powerful symbionts and potential medicines.</title>
        <authorList>
            <person name="Rayko M."/>
        </authorList>
    </citation>
    <scope>NUCLEOTIDE SEQUENCE [LARGE SCALE GENOMIC DNA]</scope>
    <source>
        <strain evidence="1">Kwan_BN1</strain>
    </source>
</reference>
<organism evidence="1 2">
    <name type="scientific">Bugula neritina</name>
    <name type="common">Brown bryozoan</name>
    <name type="synonym">Sertularia neritina</name>
    <dbReference type="NCBI Taxonomy" id="10212"/>
    <lineage>
        <taxon>Eukaryota</taxon>
        <taxon>Metazoa</taxon>
        <taxon>Spiralia</taxon>
        <taxon>Lophotrochozoa</taxon>
        <taxon>Bryozoa</taxon>
        <taxon>Gymnolaemata</taxon>
        <taxon>Cheilostomatida</taxon>
        <taxon>Flustrina</taxon>
        <taxon>Buguloidea</taxon>
        <taxon>Bugulidae</taxon>
        <taxon>Bugula</taxon>
    </lineage>
</organism>
<dbReference type="EMBL" id="VXIV02003281">
    <property type="protein sequence ID" value="KAF6018718.1"/>
    <property type="molecule type" value="Genomic_DNA"/>
</dbReference>
<dbReference type="Proteomes" id="UP000593567">
    <property type="component" value="Unassembled WGS sequence"/>
</dbReference>
<comment type="caution">
    <text evidence="1">The sequence shown here is derived from an EMBL/GenBank/DDBJ whole genome shotgun (WGS) entry which is preliminary data.</text>
</comment>